<keyword evidence="4 8" id="KW-0812">Transmembrane</keyword>
<evidence type="ECO:0000313" key="9">
    <source>
        <dbReference type="EMBL" id="KAK8934625.1"/>
    </source>
</evidence>
<comment type="subcellular location">
    <subcellularLocation>
        <location evidence="1">Golgi apparatus membrane</location>
    </subcellularLocation>
</comment>
<evidence type="ECO:0000256" key="6">
    <source>
        <dbReference type="ARBA" id="ARBA00023034"/>
    </source>
</evidence>
<proteinExistence type="predicted"/>
<keyword evidence="5 8" id="KW-1133">Transmembrane helix</keyword>
<keyword evidence="2" id="KW-0328">Glycosyltransferase</keyword>
<feature type="transmembrane region" description="Helical" evidence="8">
    <location>
        <begin position="94"/>
        <end position="117"/>
    </location>
</feature>
<keyword evidence="3" id="KW-0808">Transferase</keyword>
<sequence>MPQHNPSNGVECLSAPHLCDFRCQDIQCSTARLSTSITRILVHKAHRVVGCLASLASTTIRLSSAVCRRIDAGGTDSDSATSPADESPIARRHFYSFIKIFLCLSVFLLSFEIVAYLKGWHISAAPEFHSVDFFSSFGSLCASWLSFCAIYITTLLQFLANACVILFLVQSTDHFVMCLGYFWIRFKRIKPVAESSTDDFEAGKYFPMVLIQMPMCNEKEINRSYSSEPEKVPTTQAQQPYLSLITKPTTQRRTFSYTQANSPTTQRSTLLHSAFITQAYNSDLY</sequence>
<keyword evidence="7 8" id="KW-0472">Membrane</keyword>
<keyword evidence="10" id="KW-1185">Reference proteome</keyword>
<dbReference type="GO" id="GO:0016757">
    <property type="term" value="F:glycosyltransferase activity"/>
    <property type="evidence" value="ECO:0007669"/>
    <property type="project" value="UniProtKB-KW"/>
</dbReference>
<dbReference type="PANTHER" id="PTHR32044:SF44">
    <property type="entry name" value="XYLOGLUCAN GLYCOSYLTRANSFERASE 12-RELATED"/>
    <property type="match status" value="1"/>
</dbReference>
<name>A0AAP0G2K2_9ASPA</name>
<keyword evidence="6" id="KW-0333">Golgi apparatus</keyword>
<evidence type="ECO:0000256" key="5">
    <source>
        <dbReference type="ARBA" id="ARBA00022989"/>
    </source>
</evidence>
<feature type="transmembrane region" description="Helical" evidence="8">
    <location>
        <begin position="129"/>
        <end position="152"/>
    </location>
</feature>
<comment type="caution">
    <text evidence="9">The sequence shown here is derived from an EMBL/GenBank/DDBJ whole genome shotgun (WGS) entry which is preliminary data.</text>
</comment>
<dbReference type="Proteomes" id="UP001418222">
    <property type="component" value="Unassembled WGS sequence"/>
</dbReference>
<evidence type="ECO:0000256" key="7">
    <source>
        <dbReference type="ARBA" id="ARBA00023136"/>
    </source>
</evidence>
<evidence type="ECO:0000313" key="10">
    <source>
        <dbReference type="Proteomes" id="UP001418222"/>
    </source>
</evidence>
<dbReference type="AlphaFoldDB" id="A0AAP0G2K2"/>
<dbReference type="EMBL" id="JBBWWQ010000012">
    <property type="protein sequence ID" value="KAK8934625.1"/>
    <property type="molecule type" value="Genomic_DNA"/>
</dbReference>
<evidence type="ECO:0000256" key="1">
    <source>
        <dbReference type="ARBA" id="ARBA00004394"/>
    </source>
</evidence>
<accession>A0AAP0G2K2</accession>
<evidence type="ECO:0000256" key="2">
    <source>
        <dbReference type="ARBA" id="ARBA00022676"/>
    </source>
</evidence>
<dbReference type="PANTHER" id="PTHR32044">
    <property type="entry name" value="GLUCOMANNAN 4-BETA-MANNOSYLTRANSFERASE 9"/>
    <property type="match status" value="1"/>
</dbReference>
<gene>
    <name evidence="9" type="primary">CSLC12</name>
    <name evidence="9" type="ORF">KSP39_PZI014353</name>
</gene>
<organism evidence="9 10">
    <name type="scientific">Platanthera zijinensis</name>
    <dbReference type="NCBI Taxonomy" id="2320716"/>
    <lineage>
        <taxon>Eukaryota</taxon>
        <taxon>Viridiplantae</taxon>
        <taxon>Streptophyta</taxon>
        <taxon>Embryophyta</taxon>
        <taxon>Tracheophyta</taxon>
        <taxon>Spermatophyta</taxon>
        <taxon>Magnoliopsida</taxon>
        <taxon>Liliopsida</taxon>
        <taxon>Asparagales</taxon>
        <taxon>Orchidaceae</taxon>
        <taxon>Orchidoideae</taxon>
        <taxon>Orchideae</taxon>
        <taxon>Orchidinae</taxon>
        <taxon>Platanthera</taxon>
    </lineage>
</organism>
<protein>
    <submittedName>
        <fullName evidence="9">Xyloglucan glycosyltransferase 12</fullName>
    </submittedName>
</protein>
<evidence type="ECO:0000256" key="8">
    <source>
        <dbReference type="SAM" id="Phobius"/>
    </source>
</evidence>
<evidence type="ECO:0000256" key="4">
    <source>
        <dbReference type="ARBA" id="ARBA00022692"/>
    </source>
</evidence>
<reference evidence="9 10" key="1">
    <citation type="journal article" date="2022" name="Nat. Plants">
        <title>Genomes of leafy and leafless Platanthera orchids illuminate the evolution of mycoheterotrophy.</title>
        <authorList>
            <person name="Li M.H."/>
            <person name="Liu K.W."/>
            <person name="Li Z."/>
            <person name="Lu H.C."/>
            <person name="Ye Q.L."/>
            <person name="Zhang D."/>
            <person name="Wang J.Y."/>
            <person name="Li Y.F."/>
            <person name="Zhong Z.M."/>
            <person name="Liu X."/>
            <person name="Yu X."/>
            <person name="Liu D.K."/>
            <person name="Tu X.D."/>
            <person name="Liu B."/>
            <person name="Hao Y."/>
            <person name="Liao X.Y."/>
            <person name="Jiang Y.T."/>
            <person name="Sun W.H."/>
            <person name="Chen J."/>
            <person name="Chen Y.Q."/>
            <person name="Ai Y."/>
            <person name="Zhai J.W."/>
            <person name="Wu S.S."/>
            <person name="Zhou Z."/>
            <person name="Hsiao Y.Y."/>
            <person name="Wu W.L."/>
            <person name="Chen Y.Y."/>
            <person name="Lin Y.F."/>
            <person name="Hsu J.L."/>
            <person name="Li C.Y."/>
            <person name="Wang Z.W."/>
            <person name="Zhao X."/>
            <person name="Zhong W.Y."/>
            <person name="Ma X.K."/>
            <person name="Ma L."/>
            <person name="Huang J."/>
            <person name="Chen G.Z."/>
            <person name="Huang M.Z."/>
            <person name="Huang L."/>
            <person name="Peng D.H."/>
            <person name="Luo Y.B."/>
            <person name="Zou S.Q."/>
            <person name="Chen S.P."/>
            <person name="Lan S."/>
            <person name="Tsai W.C."/>
            <person name="Van de Peer Y."/>
            <person name="Liu Z.J."/>
        </authorList>
    </citation>
    <scope>NUCLEOTIDE SEQUENCE [LARGE SCALE GENOMIC DNA]</scope>
    <source>
        <strain evidence="9">Lor287</strain>
    </source>
</reference>
<dbReference type="GO" id="GO:0000139">
    <property type="term" value="C:Golgi membrane"/>
    <property type="evidence" value="ECO:0007669"/>
    <property type="project" value="UniProtKB-SubCell"/>
</dbReference>
<evidence type="ECO:0000256" key="3">
    <source>
        <dbReference type="ARBA" id="ARBA00022679"/>
    </source>
</evidence>
<feature type="transmembrane region" description="Helical" evidence="8">
    <location>
        <begin position="158"/>
        <end position="184"/>
    </location>
</feature>